<dbReference type="STRING" id="151549.A0A4C1WV81"/>
<evidence type="ECO:0000313" key="3">
    <source>
        <dbReference type="Proteomes" id="UP000299102"/>
    </source>
</evidence>
<dbReference type="OrthoDB" id="411871at2759"/>
<dbReference type="InterPro" id="IPR000477">
    <property type="entry name" value="RT_dom"/>
</dbReference>
<dbReference type="Pfam" id="PF00078">
    <property type="entry name" value="RVT_1"/>
    <property type="match status" value="1"/>
</dbReference>
<dbReference type="EMBL" id="BGZK01000649">
    <property type="protein sequence ID" value="GBP54532.1"/>
    <property type="molecule type" value="Genomic_DNA"/>
</dbReference>
<protein>
    <submittedName>
        <fullName evidence="2">Retrovirus-related Pol polyprotein from type-1 retrotransposable element R1</fullName>
    </submittedName>
</protein>
<dbReference type="PANTHER" id="PTHR19446">
    <property type="entry name" value="REVERSE TRANSCRIPTASES"/>
    <property type="match status" value="1"/>
</dbReference>
<dbReference type="AlphaFoldDB" id="A0A4C1WV81"/>
<reference evidence="2 3" key="1">
    <citation type="journal article" date="2019" name="Commun. Biol.">
        <title>The bagworm genome reveals a unique fibroin gene that provides high tensile strength.</title>
        <authorList>
            <person name="Kono N."/>
            <person name="Nakamura H."/>
            <person name="Ohtoshi R."/>
            <person name="Tomita M."/>
            <person name="Numata K."/>
            <person name="Arakawa K."/>
        </authorList>
    </citation>
    <scope>NUCLEOTIDE SEQUENCE [LARGE SCALE GENOMIC DNA]</scope>
</reference>
<feature type="domain" description="Reverse transcriptase" evidence="1">
    <location>
        <begin position="74"/>
        <end position="162"/>
    </location>
</feature>
<organism evidence="2 3">
    <name type="scientific">Eumeta variegata</name>
    <name type="common">Bagworm moth</name>
    <name type="synonym">Eumeta japonica</name>
    <dbReference type="NCBI Taxonomy" id="151549"/>
    <lineage>
        <taxon>Eukaryota</taxon>
        <taxon>Metazoa</taxon>
        <taxon>Ecdysozoa</taxon>
        <taxon>Arthropoda</taxon>
        <taxon>Hexapoda</taxon>
        <taxon>Insecta</taxon>
        <taxon>Pterygota</taxon>
        <taxon>Neoptera</taxon>
        <taxon>Endopterygota</taxon>
        <taxon>Lepidoptera</taxon>
        <taxon>Glossata</taxon>
        <taxon>Ditrysia</taxon>
        <taxon>Tineoidea</taxon>
        <taxon>Psychidae</taxon>
        <taxon>Oiketicinae</taxon>
        <taxon>Eumeta</taxon>
    </lineage>
</organism>
<dbReference type="SUPFAM" id="SSF56672">
    <property type="entry name" value="DNA/RNA polymerases"/>
    <property type="match status" value="1"/>
</dbReference>
<name>A0A4C1WV81_EUMVA</name>
<dbReference type="InterPro" id="IPR043502">
    <property type="entry name" value="DNA/RNA_pol_sf"/>
</dbReference>
<dbReference type="GO" id="GO:0071897">
    <property type="term" value="P:DNA biosynthetic process"/>
    <property type="evidence" value="ECO:0007669"/>
    <property type="project" value="UniProtKB-ARBA"/>
</dbReference>
<evidence type="ECO:0000313" key="2">
    <source>
        <dbReference type="EMBL" id="GBP54532.1"/>
    </source>
</evidence>
<dbReference type="Proteomes" id="UP000299102">
    <property type="component" value="Unassembled WGS sequence"/>
</dbReference>
<sequence length="162" mass="17980">MDDPPFTAVELQPALRAYISKKAPGPDGLIADLCRVAINTAEGIFLAIAKKCLSLEYFLTQCKVSHVVAIGKPGKQDYTHRKSYRPIGLLSVLGKIVEKLLVKQLQWHVLSTLSDMQCGSVPQRGTEDPLCDQVIYLTEETDKKNFTLLVSLDMEGAFDNVW</sequence>
<comment type="caution">
    <text evidence="2">The sequence shown here is derived from an EMBL/GenBank/DDBJ whole genome shotgun (WGS) entry which is preliminary data.</text>
</comment>
<proteinExistence type="predicted"/>
<gene>
    <name evidence="2" type="ORF">EVAR_43404_1</name>
</gene>
<evidence type="ECO:0000259" key="1">
    <source>
        <dbReference type="Pfam" id="PF00078"/>
    </source>
</evidence>
<accession>A0A4C1WV81</accession>
<keyword evidence="3" id="KW-1185">Reference proteome</keyword>